<dbReference type="InterPro" id="IPR036873">
    <property type="entry name" value="Rhodanese-like_dom_sf"/>
</dbReference>
<dbReference type="OrthoDB" id="9800872at2"/>
<keyword evidence="3" id="KW-1185">Reference proteome</keyword>
<dbReference type="RefSeq" id="WP_106531849.1">
    <property type="nucleotide sequence ID" value="NZ_PYAT01000001.1"/>
</dbReference>
<dbReference type="EMBL" id="PYAT01000001">
    <property type="protein sequence ID" value="PSL42058.1"/>
    <property type="molecule type" value="Genomic_DNA"/>
</dbReference>
<dbReference type="Proteomes" id="UP000242682">
    <property type="component" value="Unassembled WGS sequence"/>
</dbReference>
<dbReference type="SUPFAM" id="SSF52821">
    <property type="entry name" value="Rhodanese/Cell cycle control phosphatase"/>
    <property type="match status" value="1"/>
</dbReference>
<protein>
    <submittedName>
        <fullName evidence="2">Rhodanese-related sulfurtransferase</fullName>
    </submittedName>
</protein>
<dbReference type="PANTHER" id="PTHR43031:SF17">
    <property type="entry name" value="SULFURTRANSFERASE YTWF-RELATED"/>
    <property type="match status" value="1"/>
</dbReference>
<dbReference type="PANTHER" id="PTHR43031">
    <property type="entry name" value="FAD-DEPENDENT OXIDOREDUCTASE"/>
    <property type="match status" value="1"/>
</dbReference>
<sequence>MKSITTDDLQKLVESGADLNLIDVREAEEVAYGMVPGAVHIPLGQLPEQISELDEAKEYHVICKAGGRSAMACDYLASNGYQTVNVEGGMMDWNGEVIA</sequence>
<name>A0A2P8H755_9BACL</name>
<dbReference type="InterPro" id="IPR050229">
    <property type="entry name" value="GlpE_sulfurtransferase"/>
</dbReference>
<evidence type="ECO:0000313" key="2">
    <source>
        <dbReference type="EMBL" id="PSL42058.1"/>
    </source>
</evidence>
<dbReference type="Pfam" id="PF00581">
    <property type="entry name" value="Rhodanese"/>
    <property type="match status" value="1"/>
</dbReference>
<dbReference type="GO" id="GO:0016740">
    <property type="term" value="F:transferase activity"/>
    <property type="evidence" value="ECO:0007669"/>
    <property type="project" value="UniProtKB-KW"/>
</dbReference>
<gene>
    <name evidence="2" type="ORF">B0H99_101306</name>
</gene>
<dbReference type="Gene3D" id="3.40.250.10">
    <property type="entry name" value="Rhodanese-like domain"/>
    <property type="match status" value="1"/>
</dbReference>
<organism evidence="2 3">
    <name type="scientific">Planomicrobium soli</name>
    <dbReference type="NCBI Taxonomy" id="1176648"/>
    <lineage>
        <taxon>Bacteria</taxon>
        <taxon>Bacillati</taxon>
        <taxon>Bacillota</taxon>
        <taxon>Bacilli</taxon>
        <taxon>Bacillales</taxon>
        <taxon>Caryophanaceae</taxon>
        <taxon>Planomicrobium</taxon>
    </lineage>
</organism>
<proteinExistence type="predicted"/>
<comment type="caution">
    <text evidence="2">The sequence shown here is derived from an EMBL/GenBank/DDBJ whole genome shotgun (WGS) entry which is preliminary data.</text>
</comment>
<dbReference type="AlphaFoldDB" id="A0A2P8H755"/>
<dbReference type="InterPro" id="IPR001763">
    <property type="entry name" value="Rhodanese-like_dom"/>
</dbReference>
<keyword evidence="2" id="KW-0808">Transferase</keyword>
<dbReference type="CDD" id="cd00158">
    <property type="entry name" value="RHOD"/>
    <property type="match status" value="1"/>
</dbReference>
<evidence type="ECO:0000259" key="1">
    <source>
        <dbReference type="PROSITE" id="PS50206"/>
    </source>
</evidence>
<feature type="domain" description="Rhodanese" evidence="1">
    <location>
        <begin position="15"/>
        <end position="99"/>
    </location>
</feature>
<dbReference type="SMART" id="SM00450">
    <property type="entry name" value="RHOD"/>
    <property type="match status" value="1"/>
</dbReference>
<dbReference type="PROSITE" id="PS50206">
    <property type="entry name" value="RHODANESE_3"/>
    <property type="match status" value="1"/>
</dbReference>
<accession>A0A2P8H755</accession>
<reference evidence="2 3" key="1">
    <citation type="submission" date="2018-03" db="EMBL/GenBank/DDBJ databases">
        <title>Genomic Encyclopedia of Type Strains, Phase III (KMG-III): the genomes of soil and plant-associated and newly described type strains.</title>
        <authorList>
            <person name="Whitman W."/>
        </authorList>
    </citation>
    <scope>NUCLEOTIDE SEQUENCE [LARGE SCALE GENOMIC DNA]</scope>
    <source>
        <strain evidence="2 3">CGMCC 1.12259</strain>
    </source>
</reference>
<evidence type="ECO:0000313" key="3">
    <source>
        <dbReference type="Proteomes" id="UP000242682"/>
    </source>
</evidence>